<dbReference type="InterPro" id="IPR014016">
    <property type="entry name" value="UvrD-like_ATP-bd"/>
</dbReference>
<keyword evidence="3 5" id="KW-0347">Helicase</keyword>
<evidence type="ECO:0000256" key="3">
    <source>
        <dbReference type="ARBA" id="ARBA00022806"/>
    </source>
</evidence>
<evidence type="ECO:0000313" key="9">
    <source>
        <dbReference type="EMBL" id="KAK6490534.1"/>
    </source>
</evidence>
<dbReference type="SMART" id="SM00248">
    <property type="entry name" value="ANK"/>
    <property type="match status" value="4"/>
</dbReference>
<feature type="region of interest" description="Disordered" evidence="6">
    <location>
        <begin position="1121"/>
        <end position="1141"/>
    </location>
</feature>
<gene>
    <name evidence="9" type="ORF">HHUSO_G5094</name>
</gene>
<dbReference type="PANTHER" id="PTHR21529">
    <property type="entry name" value="MAMMARY TURMOR VIRUS RECEPTOR HOMOLOG 1, 2 MTVR1, 2"/>
    <property type="match status" value="1"/>
</dbReference>
<dbReference type="SUPFAM" id="SSF52540">
    <property type="entry name" value="P-loop containing nucleoside triphosphate hydrolases"/>
    <property type="match status" value="1"/>
</dbReference>
<feature type="region of interest" description="Disordered" evidence="6">
    <location>
        <begin position="2732"/>
        <end position="2758"/>
    </location>
</feature>
<feature type="region of interest" description="Disordered" evidence="6">
    <location>
        <begin position="656"/>
        <end position="701"/>
    </location>
</feature>
<evidence type="ECO:0000259" key="8">
    <source>
        <dbReference type="PROSITE" id="PS51198"/>
    </source>
</evidence>
<dbReference type="InterPro" id="IPR027417">
    <property type="entry name" value="P-loop_NTPase"/>
</dbReference>
<reference evidence="9 10" key="1">
    <citation type="submission" date="2021-05" db="EMBL/GenBank/DDBJ databases">
        <authorList>
            <person name="Zahm M."/>
            <person name="Klopp C."/>
            <person name="Cabau C."/>
            <person name="Kuhl H."/>
            <person name="Suciu R."/>
            <person name="Ciorpac M."/>
            <person name="Holostenco D."/>
            <person name="Gessner J."/>
            <person name="Wuertz S."/>
            <person name="Hohne C."/>
            <person name="Stock M."/>
            <person name="Gislard M."/>
            <person name="Lluch J."/>
            <person name="Milhes M."/>
            <person name="Lampietro C."/>
            <person name="Lopez Roques C."/>
            <person name="Donnadieu C."/>
            <person name="Du K."/>
            <person name="Schartl M."/>
            <person name="Guiguen Y."/>
        </authorList>
    </citation>
    <scope>NUCLEOTIDE SEQUENCE [LARGE SCALE GENOMIC DNA]</scope>
    <source>
        <strain evidence="9">Hh-F2</strain>
        <tissue evidence="9">Blood</tissue>
    </source>
</reference>
<evidence type="ECO:0000256" key="6">
    <source>
        <dbReference type="SAM" id="MobiDB-lite"/>
    </source>
</evidence>
<dbReference type="InterPro" id="IPR011990">
    <property type="entry name" value="TPR-like_helical_dom_sf"/>
</dbReference>
<keyword evidence="4 5" id="KW-0067">ATP-binding</keyword>
<feature type="binding site" evidence="5">
    <location>
        <begin position="1056"/>
        <end position="1063"/>
    </location>
    <ligand>
        <name>ATP</name>
        <dbReference type="ChEBI" id="CHEBI:30616"/>
    </ligand>
</feature>
<sequence length="2927" mass="336149">MYLYFFLIFRMDPFAIAYVLKAEGNEDFKHGRYTAAIRKYDGALHFLVNCNNLSGPLKEVAILFCNRSMCFYHLQQWQQAFFSAAHAIETDPSFIKAHYWGGSALLKIGNLDGALQYFHRGLDYVRTDTHRDLIADLIVGIVTATEKIIGGLFYQVLVSVLQKRYSTDIWKLVIEKIARKNLWQHLSVLIQVGMNLLPNDLSTSQISMKSLFEQHVLDIPSQYYRIDWLPLLFKWLVSHGASIESIGDFPLHAIMSLSIKSGESELIKMVLTQKPALRHRINEQNRNGATLLHIVASFPSDRRYSQKCQTDHVDMLLRMGANPNIADRQKKLAADYLKKNKNFKALEAIKKQTSRVTLQQSAASFSYEGETTSNAKSMTFEEAVACFAQFCTANNKKHIQHLLDRPEVHPLMQHLSTCSEIPLEIICNVDVSFSKSFVKQSLERKKWHETLLVLTGRSDELKRKGGGLFPTFSLSDINLCHYIPHFNKSDNQRIPLVSCLLEKGASPNGYGAVEESPVELCFKREDYKLAHLLLEKGANLQGVSVFAGDTPLHAALYIALEKKDEFGLHILKYLLEKYSKDTTTYGCLDPNVQDSEGNTLLHVVFQTNCSRHLEEIMDMLSKFDINIKIKNNLKKEATFKVSGKDPRLLYWNKAQTKNKKKQETNLKSQRSKPVKSLINSKNSKPKATHQMGEQDTVGKPEGCGQVQPVEEECKPCTVRESFVYEIETMIQLVEWASVSTNASTSVSKPSKAILEQPTCTSDKAGISDSIEESAVERGVLEVIEAESVVEETQPYEILEKNCLQLLDIDNMTWEIECTSDVLKKIASKDVSLHMKAKIVQVIQQLGNGEWTSSLQKKLKYSNSEIKLYEAKLDKGARMLWELAIDFSPRCSENPEKIIETEQSSHSTEGATGKVYSEMIRVWDIVTDHDKLKHAINIICQAFNRGSSCILKKKLKGLNRAKLSSNLNTEKCIPLCYVEYVDSHNVEENKIAKYFPPASAVETEYNIMKFHSFSTNMALNIIRNMDTKVEYPFRVGELEYAIIDLNPKPLEAIILIGRSGTGKTTCCLFRLWKQYQKYWVNAEQAGEPLLGKPMRQKRQPVQDHDVDTAEAIAVVAASEAGRLTSRSGDSDTASSEDEDESSDSACCAMISVYEDGLQPDVDDVVVQQDSTQLEHLHQVFVTKNHVLCKEVQKNFIELSKSMKATSHFRPLEPNIYRLQDIQDEHFPLFITSKQFLLLLDASMPHPFFPRNPDGSLKRNIVGWSALDDLMLPELIEDEEEDEFEDELGDEEKVTEIQVKETDPRLFVTYDIFSSEIWPKMVKGKHPCNPALVWKEIKSFLKGSFEAFNSSDGMLTEEEYIKLGRKRAPNFQEDRSEIYRLFRLYQQIKSQRGFFDEEDVLYNLSQRFAKLDEISWSIHELYGDEIQDFTQAELTLLMKVINDPNAMFLTGDTAQSIMKGVAFRFSDLRSLFYYASKSNTDKKKHFTVRKPKRIYQLYQNYRSHSGILYLASGVVDLLQHFFPESFDRLPRDRGLFDGPKPTLLESCSVSDLAILLRGNKRKSQPIEFGAHQVILVANETAKETIPEELHLALVLTIYEAKGLEFDDVLLYNFFTDSEAGKEWRVISSFNTLNIQKPESGPLVDVPLEETGIPQSRPLEFNADLHKMLNGELKQLYTAVTRARVNLWLFDENREKRRPAFEYFIKRSYVQVVRTDENTELDDSMFVKTSTQQEWVERGDYFAKNQCWKVAAKCYQKGGAEDKEKLALAHDSVLSVRSKKISSKEMQLEYLRLSKIYLECNVPKLSMKCLKNAKEFRLCAQLCERLGKMKDAAVCYRKAGCYRLSAKCFEKACEFDSVIKTYCRAELFDEVAEALERYEQNPEIKLPYTKDQFYLEAAVKYHKEDNHAGMIKSLSKLNPDDQLVFFKRHNYLKEAADVLKSLWREEEAAVLMREHGNLIKAAELTNKMDFRAECLLADARRSLSNVSWETSLEAPQVEKINGMLEEAFRLFDDTNQVYGVAEVKLLCGILNKNSKNVEDALQLFVNEGHSAGATEALCSLLQLPLSHVHALRLYLKGLEMLLLLVKALEKPTTNEEKEMVKSCYDFYGIIQVDSSQCRIPKNEAGRVLQFMFDCDPGLKEKLTSEDTYYRLQTSDLKFVLKRHLLRRLCDSAEKIKSQGQNVPDVCFKYICGLQCKTEGCTDIHKPLQRHEAKFSIQSKVYLTVLNGLLLEAQMLFKKSTFPEVDKIQNILTGDPYALCKSLVNTVFPKHFHQRVVSHNAVACKVVLNLTRTIPFRHYNTVLREYILKCFENKSDCVRRECTDLWLEATKVSILFSDYPKYVELRLKNEENRYKDELKKHQSKGNRISGSRGMVTAGKEHMCFFQLLLLSMQELYHKQDPETCIHAFYRFMNVPVMRCSETLIPDIGNTVMLIEFQFVLGCAVLMRFCKNLTVCLPKSYIALLHFWDFMFRGKDVSSIIHFFHPKDIQRTIFKMKNHLSYLARVMCGERNEKFNVLQDAFESRYTASGETERTVVLCLVMLVNIEQVLDSRCGYLLRENFVTAANKLKTLQDDEPSQISARLIKIVEKVNVSRSIREVVESLQELLIERDDEYLQDCKWDYNSYKGIYFQKVYLNRYSNSLLPIYLSPQPQRDDKENEEQFEEEADETLKVELHRKNIQHRWRDVIGKCILLCRAVAAMQAKPEPSHPEYFMKADIDRTQCDLCGVKFRKNMKKHSEEQMEDAQDDESLATEEKEIPEDNEMCDKEDYETHLSSTGHKQKQKDYENYLSYFAQSVDSLITKSKTILHDLEEGTKSNLSAKEQSKTVAEKLKSCIQNINSSIEAIYKRKDWDSGIKKLHHPIMSLGKVLEDALNCLKNVETGLYNYGEETGDMRDNSLEDDGAEEHEEFEELKGKARKSNKKGRSGKKKKR</sequence>
<comment type="caution">
    <text evidence="9">The sequence shown here is derived from an EMBL/GenBank/DDBJ whole genome shotgun (WGS) entry which is preliminary data.</text>
</comment>
<dbReference type="Gene3D" id="3.40.50.300">
    <property type="entry name" value="P-loop containing nucleotide triphosphate hydrolases"/>
    <property type="match status" value="2"/>
</dbReference>
<evidence type="ECO:0000256" key="2">
    <source>
        <dbReference type="ARBA" id="ARBA00022801"/>
    </source>
</evidence>
<keyword evidence="10" id="KW-1185">Reference proteome</keyword>
<keyword evidence="1 5" id="KW-0547">Nucleotide-binding</keyword>
<dbReference type="Proteomes" id="UP001369086">
    <property type="component" value="Unassembled WGS sequence"/>
</dbReference>
<dbReference type="InterPro" id="IPR036770">
    <property type="entry name" value="Ankyrin_rpt-contain_sf"/>
</dbReference>
<name>A0ABR1A0D5_HUSHU</name>
<feature type="chain" id="PRO_5046931570" evidence="7">
    <location>
        <begin position="18"/>
        <end position="2927"/>
    </location>
</feature>
<proteinExistence type="predicted"/>
<feature type="domain" description="UvrD-like helicase ATP-binding" evidence="8">
    <location>
        <begin position="1035"/>
        <end position="1502"/>
    </location>
</feature>
<dbReference type="InterPro" id="IPR039904">
    <property type="entry name" value="TRANK1"/>
</dbReference>
<feature type="signal peptide" evidence="7">
    <location>
        <begin position="1"/>
        <end position="17"/>
    </location>
</feature>
<dbReference type="Pfam" id="PF00580">
    <property type="entry name" value="UvrD-helicase"/>
    <property type="match status" value="1"/>
</dbReference>
<protein>
    <submittedName>
        <fullName evidence="9">TPR and ankyrin repeat-containing protein 1-like</fullName>
    </submittedName>
</protein>
<evidence type="ECO:0000256" key="5">
    <source>
        <dbReference type="PROSITE-ProRule" id="PRU00560"/>
    </source>
</evidence>
<evidence type="ECO:0000256" key="4">
    <source>
        <dbReference type="ARBA" id="ARBA00022840"/>
    </source>
</evidence>
<accession>A0ABR1A0D5</accession>
<dbReference type="SUPFAM" id="SSF48452">
    <property type="entry name" value="TPR-like"/>
    <property type="match status" value="1"/>
</dbReference>
<evidence type="ECO:0000256" key="1">
    <source>
        <dbReference type="ARBA" id="ARBA00022741"/>
    </source>
</evidence>
<dbReference type="InterPro" id="IPR002110">
    <property type="entry name" value="Ankyrin_rpt"/>
</dbReference>
<dbReference type="Gene3D" id="1.25.40.20">
    <property type="entry name" value="Ankyrin repeat-containing domain"/>
    <property type="match status" value="2"/>
</dbReference>
<keyword evidence="7" id="KW-0732">Signal</keyword>
<dbReference type="SMART" id="SM00028">
    <property type="entry name" value="TPR"/>
    <property type="match status" value="4"/>
</dbReference>
<dbReference type="InterPro" id="IPR019734">
    <property type="entry name" value="TPR_rpt"/>
</dbReference>
<dbReference type="EMBL" id="JAHFZB010000004">
    <property type="protein sequence ID" value="KAK6490534.1"/>
    <property type="molecule type" value="Genomic_DNA"/>
</dbReference>
<dbReference type="PANTHER" id="PTHR21529:SF4">
    <property type="entry name" value="TPR AND ANKYRIN REPEAT-CONTAINING PROTEIN 1"/>
    <property type="match status" value="1"/>
</dbReference>
<dbReference type="SUPFAM" id="SSF48403">
    <property type="entry name" value="Ankyrin repeat"/>
    <property type="match status" value="2"/>
</dbReference>
<feature type="region of interest" description="Disordered" evidence="6">
    <location>
        <begin position="2882"/>
        <end position="2927"/>
    </location>
</feature>
<evidence type="ECO:0000256" key="7">
    <source>
        <dbReference type="SAM" id="SignalP"/>
    </source>
</evidence>
<feature type="compositionally biased region" description="Acidic residues" evidence="6">
    <location>
        <begin position="2736"/>
        <end position="2758"/>
    </location>
</feature>
<keyword evidence="2 5" id="KW-0378">Hydrolase</keyword>
<evidence type="ECO:0000313" key="10">
    <source>
        <dbReference type="Proteomes" id="UP001369086"/>
    </source>
</evidence>
<dbReference type="PROSITE" id="PS51198">
    <property type="entry name" value="UVRD_HELICASE_ATP_BIND"/>
    <property type="match status" value="1"/>
</dbReference>
<dbReference type="Gene3D" id="1.25.40.10">
    <property type="entry name" value="Tetratricopeptide repeat domain"/>
    <property type="match status" value="1"/>
</dbReference>
<feature type="compositionally biased region" description="Acidic residues" evidence="6">
    <location>
        <begin position="2894"/>
        <end position="2906"/>
    </location>
</feature>
<feature type="compositionally biased region" description="Basic residues" evidence="6">
    <location>
        <begin position="2911"/>
        <end position="2927"/>
    </location>
</feature>
<organism evidence="9 10">
    <name type="scientific">Huso huso</name>
    <name type="common">Beluga</name>
    <name type="synonym">Acipenser huso</name>
    <dbReference type="NCBI Taxonomy" id="61971"/>
    <lineage>
        <taxon>Eukaryota</taxon>
        <taxon>Metazoa</taxon>
        <taxon>Chordata</taxon>
        <taxon>Craniata</taxon>
        <taxon>Vertebrata</taxon>
        <taxon>Euteleostomi</taxon>
        <taxon>Actinopterygii</taxon>
        <taxon>Chondrostei</taxon>
        <taxon>Acipenseriformes</taxon>
        <taxon>Acipenseridae</taxon>
        <taxon>Huso</taxon>
    </lineage>
</organism>